<dbReference type="GO" id="GO:0005975">
    <property type="term" value="P:carbohydrate metabolic process"/>
    <property type="evidence" value="ECO:0007669"/>
    <property type="project" value="UniProtKB-ARBA"/>
</dbReference>
<organism evidence="4 5">
    <name type="scientific">Fibrella aquatilis</name>
    <dbReference type="NCBI Taxonomy" id="2817059"/>
    <lineage>
        <taxon>Bacteria</taxon>
        <taxon>Pseudomonadati</taxon>
        <taxon>Bacteroidota</taxon>
        <taxon>Cytophagia</taxon>
        <taxon>Cytophagales</taxon>
        <taxon>Spirosomataceae</taxon>
        <taxon>Fibrella</taxon>
    </lineage>
</organism>
<dbReference type="GO" id="GO:0004553">
    <property type="term" value="F:hydrolase activity, hydrolyzing O-glycosyl compounds"/>
    <property type="evidence" value="ECO:0007669"/>
    <property type="project" value="UniProtKB-ARBA"/>
</dbReference>
<reference evidence="4 5" key="1">
    <citation type="submission" date="2021-03" db="EMBL/GenBank/DDBJ databases">
        <title>Fibrella sp. HMF5036 genome sequencing and assembly.</title>
        <authorList>
            <person name="Kang H."/>
            <person name="Kim H."/>
            <person name="Bae S."/>
            <person name="Joh K."/>
        </authorList>
    </citation>
    <scope>NUCLEOTIDE SEQUENCE [LARGE SCALE GENOMIC DNA]</scope>
    <source>
        <strain evidence="4 5">HMF5036</strain>
    </source>
</reference>
<dbReference type="PANTHER" id="PTHR35889">
    <property type="entry name" value="CYCLOINULO-OLIGOSACCHARIDE FRUCTANOTRANSFERASE-RELATED"/>
    <property type="match status" value="1"/>
</dbReference>
<dbReference type="EMBL" id="JAFMYU010000005">
    <property type="protein sequence ID" value="MBO0930889.1"/>
    <property type="molecule type" value="Genomic_DNA"/>
</dbReference>
<dbReference type="PANTHER" id="PTHR35889:SF3">
    <property type="entry name" value="F-BOX DOMAIN-CONTAINING PROTEIN"/>
    <property type="match status" value="1"/>
</dbReference>
<sequence>MPMQTLCQFMGGLLGLLLIGLQGCGVDKPAEIARFDAVLPQQIDYNLHVKPILSDKCFFCHGPDKMAQKAGLELATPEGAYATLKKARHKHAIVPGDLADSEVYNRLITKDNDLMMPPKSSNRVLSDYEKAVICKWIEQGAEYKPHWALIKPEKRALPDISNTIWPKNGIDYFVLQKLDEKGLKPLPEADRETLLRRVSLDLTGLPPTVPEIDAFLADKAPNAYEKVVDRLLKSPHYGEKMAIDWLDVARFADTHGYTVDRYRPVWPYRDWVIKAFNQNMPFNQFATWQLAGDLLPKPTRDQRIATAFNRMHAQNMEGGIVNEEFRVEYVADRTNTLGTAFLGMTVECARCHDHKFDPVSQKDYFSLFSFFNNVDEAGQISWDDAMPVPTMLLTEARHDSLLAYLDATIKTTEQHLATTAQTEKTAFAEWQTGQKNTWTFDPKNGLQARFTFDKLVAKKFVNELSVKDKGSVVDPVLVPGKQGRAFRSNGDDILDLGSVGIFNRAQAFSVGVWVNIPNELNKGVIFHKGQGDILYNFRGYFLNLRDGHAELLMAHTWPYNNILKVSQLSLPKQTWVHLLMTYDGSSRASGLKLYVAGKEMPMMTEKDNLYKDIVWPVGKSMTGKQPGLQIGADMRGTGFKNGLVDELLVYGRELTAPEVALLAQFPGEMKPISGSITNPNALYPYYLATVSGPYRQRRTELLTQRAERNRVVEDIPEMMVMDELKKPRPSFILKRGVYDAPGQRVQPDVPNQLFPFGNNLPKNRLGLAQWLFQPDHPLTARVVVNRYWQRYFGVGLHKNANNFGNQGGLPTHPELLDWLAVQFSHDMHWNVKAMQRLIVLSATYRQSSQITPDGLKKDPENTWLARGPAFRLPAEIVRDHALASSGLLSPKLGGPSVKPYQPTGLWAVNNAVYEPDSGESLYRRSLYTFWKRTNPPPSMNTLDAPSRSYCVVQRQKTSTPLQALVLLNDPQFVEAARVIAERVCTEKAALNDRIRYAYRLLTAHQPSVKELAILTNLYEHERALFARSPANMKGWLHAGAHAMQTHTDAPTLAATTVVASTIMNSDSFITRR</sequence>
<feature type="domain" description="DUF1553" evidence="2">
    <location>
        <begin position="763"/>
        <end position="1017"/>
    </location>
</feature>
<evidence type="ECO:0000313" key="5">
    <source>
        <dbReference type="Proteomes" id="UP000664795"/>
    </source>
</evidence>
<dbReference type="InterPro" id="IPR011429">
    <property type="entry name" value="Cyt_c_Planctomycete-type"/>
</dbReference>
<gene>
    <name evidence="4" type="ORF">J2I48_07800</name>
</gene>
<feature type="domain" description="Cytochrome C Planctomycete-type" evidence="3">
    <location>
        <begin position="57"/>
        <end position="119"/>
    </location>
</feature>
<dbReference type="Gene3D" id="2.60.120.200">
    <property type="match status" value="1"/>
</dbReference>
<dbReference type="Pfam" id="PF13385">
    <property type="entry name" value="Laminin_G_3"/>
    <property type="match status" value="1"/>
</dbReference>
<dbReference type="Pfam" id="PF07583">
    <property type="entry name" value="PSCyt2"/>
    <property type="match status" value="1"/>
</dbReference>
<dbReference type="SUPFAM" id="SSF49899">
    <property type="entry name" value="Concanavalin A-like lectins/glucanases"/>
    <property type="match status" value="1"/>
</dbReference>
<dbReference type="Proteomes" id="UP000664795">
    <property type="component" value="Unassembled WGS sequence"/>
</dbReference>
<protein>
    <submittedName>
        <fullName evidence="4">DUF1553 domain-containing protein</fullName>
    </submittedName>
</protein>
<dbReference type="InterPro" id="IPR036909">
    <property type="entry name" value="Cyt_c-like_dom_sf"/>
</dbReference>
<evidence type="ECO:0000259" key="2">
    <source>
        <dbReference type="Pfam" id="PF07587"/>
    </source>
</evidence>
<dbReference type="InterPro" id="IPR022655">
    <property type="entry name" value="DUF1553"/>
</dbReference>
<dbReference type="Pfam" id="PF07635">
    <property type="entry name" value="PSCyt1"/>
    <property type="match status" value="1"/>
</dbReference>
<evidence type="ECO:0000313" key="4">
    <source>
        <dbReference type="EMBL" id="MBO0930889.1"/>
    </source>
</evidence>
<comment type="caution">
    <text evidence="4">The sequence shown here is derived from an EMBL/GenBank/DDBJ whole genome shotgun (WGS) entry which is preliminary data.</text>
</comment>
<keyword evidence="5" id="KW-1185">Reference proteome</keyword>
<dbReference type="InterPro" id="IPR013320">
    <property type="entry name" value="ConA-like_dom_sf"/>
</dbReference>
<dbReference type="AlphaFoldDB" id="A0A939G2J6"/>
<dbReference type="GO" id="GO:0009055">
    <property type="term" value="F:electron transfer activity"/>
    <property type="evidence" value="ECO:0007669"/>
    <property type="project" value="InterPro"/>
</dbReference>
<dbReference type="SUPFAM" id="SSF46626">
    <property type="entry name" value="Cytochrome c"/>
    <property type="match status" value="1"/>
</dbReference>
<accession>A0A939G2J6</accession>
<evidence type="ECO:0000259" key="1">
    <source>
        <dbReference type="Pfam" id="PF07583"/>
    </source>
</evidence>
<dbReference type="Pfam" id="PF07587">
    <property type="entry name" value="PSD1"/>
    <property type="match status" value="1"/>
</dbReference>
<evidence type="ECO:0000259" key="3">
    <source>
        <dbReference type="Pfam" id="PF07635"/>
    </source>
</evidence>
<dbReference type="InterPro" id="IPR011444">
    <property type="entry name" value="DUF1549"/>
</dbReference>
<dbReference type="GO" id="GO:0020037">
    <property type="term" value="F:heme binding"/>
    <property type="evidence" value="ECO:0007669"/>
    <property type="project" value="InterPro"/>
</dbReference>
<feature type="domain" description="DUF1549" evidence="1">
    <location>
        <begin position="170"/>
        <end position="375"/>
    </location>
</feature>
<name>A0A939G2J6_9BACT</name>
<proteinExistence type="predicted"/>